<dbReference type="Proteomes" id="UP000324351">
    <property type="component" value="Unassembled WGS sequence"/>
</dbReference>
<keyword evidence="1" id="KW-1133">Transmembrane helix</keyword>
<evidence type="ECO:0000313" key="3">
    <source>
        <dbReference type="EMBL" id="KAA1428989.1"/>
    </source>
</evidence>
<comment type="caution">
    <text evidence="3">The sequence shown here is derived from an EMBL/GenBank/DDBJ whole genome shotgun (WGS) entry which is preliminary data.</text>
</comment>
<name>A0A5B1MAF5_9ACTN</name>
<evidence type="ECO:0000259" key="2">
    <source>
        <dbReference type="Pfam" id="PF01882"/>
    </source>
</evidence>
<feature type="transmembrane region" description="Helical" evidence="1">
    <location>
        <begin position="12"/>
        <end position="30"/>
    </location>
</feature>
<protein>
    <submittedName>
        <fullName evidence="3">DUF58 domain-containing protein</fullName>
    </submittedName>
</protein>
<dbReference type="PANTHER" id="PTHR34351:SF1">
    <property type="entry name" value="SLR1927 PROTEIN"/>
    <property type="match status" value="1"/>
</dbReference>
<proteinExistence type="predicted"/>
<organism evidence="3 4">
    <name type="scientific">Nocardioides antri</name>
    <dbReference type="NCBI Taxonomy" id="2607659"/>
    <lineage>
        <taxon>Bacteria</taxon>
        <taxon>Bacillati</taxon>
        <taxon>Actinomycetota</taxon>
        <taxon>Actinomycetes</taxon>
        <taxon>Propionibacteriales</taxon>
        <taxon>Nocardioidaceae</taxon>
        <taxon>Nocardioides</taxon>
    </lineage>
</organism>
<evidence type="ECO:0000256" key="1">
    <source>
        <dbReference type="SAM" id="Phobius"/>
    </source>
</evidence>
<keyword evidence="1" id="KW-0812">Transmembrane</keyword>
<sequence>MRDGMAGLTLRGRAFLAAGTTAICCAVLLGQTTLTRIGVLVLVLPLVSAFVIGRRRYAVSAIRSVHPRLVAAGQPARIDLDLANDGRSPAGAVLVEDQVPYALGTRPRFVLQGISRQWRRRVSYQVRSDVRGRFEIGPLTIRVADPFGLVEIRRSIPGVAPLVVTPRTVTLPPIPVMGGWSGSGEHRPQAFAAGSAEDVSVREYRRGDELRRVHWRSSARVGELMVRREEQPWEARASVLLDNRLRAHRGQGLGSSFEFAVVAAASLVLHLDQHGYAVRLVLADGTGADETSTAVLERLALVTTTQQPVLDVGWTGDQTRGGLVVAVLGGLERTDVLALRQIRHDAGAALAMVLDVDEWAGRSAQPAGPPPSVAGLGWRSVTLGPRDRLDSAWRDLGRASGRAAAVTTALKATGADR</sequence>
<dbReference type="EMBL" id="VUJW01000001">
    <property type="protein sequence ID" value="KAA1428989.1"/>
    <property type="molecule type" value="Genomic_DNA"/>
</dbReference>
<accession>A0A5B1MAF5</accession>
<evidence type="ECO:0000313" key="4">
    <source>
        <dbReference type="Proteomes" id="UP000324351"/>
    </source>
</evidence>
<dbReference type="Pfam" id="PF01882">
    <property type="entry name" value="DUF58"/>
    <property type="match status" value="1"/>
</dbReference>
<keyword evidence="4" id="KW-1185">Reference proteome</keyword>
<reference evidence="3 4" key="2">
    <citation type="submission" date="2019-09" db="EMBL/GenBank/DDBJ databases">
        <authorList>
            <person name="Jin C."/>
        </authorList>
    </citation>
    <scope>NUCLEOTIDE SEQUENCE [LARGE SCALE GENOMIC DNA]</scope>
    <source>
        <strain evidence="3 4">BN140041</strain>
    </source>
</reference>
<reference evidence="3 4" key="1">
    <citation type="submission" date="2019-09" db="EMBL/GenBank/DDBJ databases">
        <title>Nocardioides panacisoli sp. nov., isolated from the soil of a ginseng field.</title>
        <authorList>
            <person name="Cho C."/>
        </authorList>
    </citation>
    <scope>NUCLEOTIDE SEQUENCE [LARGE SCALE GENOMIC DNA]</scope>
    <source>
        <strain evidence="3 4">BN140041</strain>
    </source>
</reference>
<keyword evidence="1" id="KW-0472">Membrane</keyword>
<dbReference type="RefSeq" id="WP_149748611.1">
    <property type="nucleotide sequence ID" value="NZ_VUJW01000001.1"/>
</dbReference>
<gene>
    <name evidence="3" type="ORF">F0U47_01915</name>
</gene>
<dbReference type="InterPro" id="IPR002881">
    <property type="entry name" value="DUF58"/>
</dbReference>
<feature type="domain" description="DUF58" evidence="2">
    <location>
        <begin position="200"/>
        <end position="285"/>
    </location>
</feature>
<feature type="transmembrane region" description="Helical" evidence="1">
    <location>
        <begin position="36"/>
        <end position="53"/>
    </location>
</feature>
<dbReference type="PANTHER" id="PTHR34351">
    <property type="entry name" value="SLR1927 PROTEIN-RELATED"/>
    <property type="match status" value="1"/>
</dbReference>
<dbReference type="AlphaFoldDB" id="A0A5B1MAF5"/>